<dbReference type="PROSITE" id="PS50089">
    <property type="entry name" value="ZF_RING_2"/>
    <property type="match status" value="1"/>
</dbReference>
<evidence type="ECO:0000256" key="8">
    <source>
        <dbReference type="ARBA" id="ARBA00022833"/>
    </source>
</evidence>
<keyword evidence="6" id="KW-0479">Metal-binding</keyword>
<evidence type="ECO:0000313" key="17">
    <source>
        <dbReference type="Proteomes" id="UP000701853"/>
    </source>
</evidence>
<dbReference type="GO" id="GO:0016567">
    <property type="term" value="P:protein ubiquitination"/>
    <property type="evidence" value="ECO:0007669"/>
    <property type="project" value="UniProtKB-UniPathway"/>
</dbReference>
<dbReference type="GO" id="GO:0016020">
    <property type="term" value="C:membrane"/>
    <property type="evidence" value="ECO:0007669"/>
    <property type="project" value="UniProtKB-SubCell"/>
</dbReference>
<sequence>MHFWMLNYGYKCSSLLPTQSFILSFFFFLSEANTPRIFINEMRPQPQATGERLVRLSPQLSSGEPEMSSTSTSTCSPHTCRWRSYPKSNDLEANVATVLIILFCGLICSLALNAAIRCFLRGSEGRRPRHFRNDIAEADEEVEQRKPVGEAGAALMVAAPTLVYTSGMKLAGAEAECPICLSEFVEGEGIQVLAKCNHGFHVQCIQRWLSSHSSCPTCRCSCLSPPPLSEETTENSSQSTMPEPEP</sequence>
<dbReference type="AlphaFoldDB" id="A0A8J6CUT5"/>
<evidence type="ECO:0000256" key="2">
    <source>
        <dbReference type="ARBA" id="ARBA00004167"/>
    </source>
</evidence>
<evidence type="ECO:0000313" key="16">
    <source>
        <dbReference type="EMBL" id="KAG8484236.1"/>
    </source>
</evidence>
<dbReference type="GO" id="GO:0061630">
    <property type="term" value="F:ubiquitin protein ligase activity"/>
    <property type="evidence" value="ECO:0007669"/>
    <property type="project" value="UniProtKB-EC"/>
</dbReference>
<accession>A0A8J6CUT5</accession>
<dbReference type="GO" id="GO:0008270">
    <property type="term" value="F:zinc ion binding"/>
    <property type="evidence" value="ECO:0007669"/>
    <property type="project" value="UniProtKB-KW"/>
</dbReference>
<dbReference type="InterPro" id="IPR001841">
    <property type="entry name" value="Znf_RING"/>
</dbReference>
<feature type="domain" description="RING-type" evidence="15">
    <location>
        <begin position="177"/>
        <end position="219"/>
    </location>
</feature>
<comment type="caution">
    <text evidence="16">The sequence shown here is derived from an EMBL/GenBank/DDBJ whole genome shotgun (WGS) entry which is preliminary data.</text>
</comment>
<comment type="subcellular location">
    <subcellularLocation>
        <location evidence="2">Membrane</location>
        <topology evidence="2">Single-pass membrane protein</topology>
    </subcellularLocation>
</comment>
<dbReference type="SMART" id="SM00184">
    <property type="entry name" value="RING"/>
    <property type="match status" value="1"/>
</dbReference>
<dbReference type="Gene3D" id="3.30.40.10">
    <property type="entry name" value="Zinc/RING finger domain, C3HC4 (zinc finger)"/>
    <property type="match status" value="1"/>
</dbReference>
<keyword evidence="9 14" id="KW-1133">Transmembrane helix</keyword>
<keyword evidence="4" id="KW-0808">Transferase</keyword>
<comment type="catalytic activity">
    <reaction evidence="1">
        <text>S-ubiquitinyl-[E2 ubiquitin-conjugating enzyme]-L-cysteine + [acceptor protein]-L-lysine = [E2 ubiquitin-conjugating enzyme]-L-cysteine + N(6)-ubiquitinyl-[acceptor protein]-L-lysine.</text>
        <dbReference type="EC" id="2.3.2.27"/>
    </reaction>
</comment>
<evidence type="ECO:0000256" key="3">
    <source>
        <dbReference type="ARBA" id="ARBA00012483"/>
    </source>
</evidence>
<name>A0A8J6CUT5_9ROSI</name>
<evidence type="ECO:0000256" key="9">
    <source>
        <dbReference type="ARBA" id="ARBA00022989"/>
    </source>
</evidence>
<dbReference type="Pfam" id="PF13639">
    <property type="entry name" value="zf-RING_2"/>
    <property type="match status" value="1"/>
</dbReference>
<evidence type="ECO:0000256" key="12">
    <source>
        <dbReference type="PROSITE-ProRule" id="PRU00175"/>
    </source>
</evidence>
<evidence type="ECO:0000259" key="15">
    <source>
        <dbReference type="PROSITE" id="PS50089"/>
    </source>
</evidence>
<evidence type="ECO:0000256" key="11">
    <source>
        <dbReference type="ARBA" id="ARBA00024209"/>
    </source>
</evidence>
<dbReference type="CDD" id="cd16461">
    <property type="entry name" value="RING-H2_EL5-like"/>
    <property type="match status" value="1"/>
</dbReference>
<proteinExistence type="inferred from homology"/>
<dbReference type="EMBL" id="JAHUZN010000009">
    <property type="protein sequence ID" value="KAG8484236.1"/>
    <property type="molecule type" value="Genomic_DNA"/>
</dbReference>
<evidence type="ECO:0000256" key="1">
    <source>
        <dbReference type="ARBA" id="ARBA00000900"/>
    </source>
</evidence>
<evidence type="ECO:0000256" key="7">
    <source>
        <dbReference type="ARBA" id="ARBA00022786"/>
    </source>
</evidence>
<evidence type="ECO:0000256" key="5">
    <source>
        <dbReference type="ARBA" id="ARBA00022692"/>
    </source>
</evidence>
<keyword evidence="5 14" id="KW-0812">Transmembrane</keyword>
<keyword evidence="12" id="KW-0863">Zinc-finger</keyword>
<dbReference type="EC" id="2.3.2.27" evidence="3"/>
<evidence type="ECO:0000256" key="4">
    <source>
        <dbReference type="ARBA" id="ARBA00022679"/>
    </source>
</evidence>
<dbReference type="InterPro" id="IPR044602">
    <property type="entry name" value="ATL10/ATL72-79-like"/>
</dbReference>
<evidence type="ECO:0000256" key="6">
    <source>
        <dbReference type="ARBA" id="ARBA00022723"/>
    </source>
</evidence>
<dbReference type="UniPathway" id="UPA00143"/>
<feature type="region of interest" description="Disordered" evidence="13">
    <location>
        <begin position="226"/>
        <end position="246"/>
    </location>
</feature>
<dbReference type="OrthoDB" id="8062037at2759"/>
<reference evidence="16 17" key="1">
    <citation type="journal article" date="2021" name="bioRxiv">
        <title>The Gossypium anomalum genome as a resource for cotton improvement and evolutionary analysis of hybrid incompatibility.</title>
        <authorList>
            <person name="Grover C.E."/>
            <person name="Yuan D."/>
            <person name="Arick M.A."/>
            <person name="Miller E.R."/>
            <person name="Hu G."/>
            <person name="Peterson D.G."/>
            <person name="Wendel J.F."/>
            <person name="Udall J.A."/>
        </authorList>
    </citation>
    <scope>NUCLEOTIDE SEQUENCE [LARGE SCALE GENOMIC DNA]</scope>
    <source>
        <strain evidence="16">JFW-Udall</strain>
        <tissue evidence="16">Leaf</tissue>
    </source>
</reference>
<gene>
    <name evidence="16" type="ORF">CXB51_022749</name>
</gene>
<comment type="similarity">
    <text evidence="11">Belongs to the RING-type zinc finger family. ATL subfamily.</text>
</comment>
<keyword evidence="10 14" id="KW-0472">Membrane</keyword>
<organism evidence="16 17">
    <name type="scientific">Gossypium anomalum</name>
    <dbReference type="NCBI Taxonomy" id="47600"/>
    <lineage>
        <taxon>Eukaryota</taxon>
        <taxon>Viridiplantae</taxon>
        <taxon>Streptophyta</taxon>
        <taxon>Embryophyta</taxon>
        <taxon>Tracheophyta</taxon>
        <taxon>Spermatophyta</taxon>
        <taxon>Magnoliopsida</taxon>
        <taxon>eudicotyledons</taxon>
        <taxon>Gunneridae</taxon>
        <taxon>Pentapetalae</taxon>
        <taxon>rosids</taxon>
        <taxon>malvids</taxon>
        <taxon>Malvales</taxon>
        <taxon>Malvaceae</taxon>
        <taxon>Malvoideae</taxon>
        <taxon>Gossypium</taxon>
    </lineage>
</organism>
<evidence type="ECO:0000256" key="10">
    <source>
        <dbReference type="ARBA" id="ARBA00023136"/>
    </source>
</evidence>
<keyword evidence="17" id="KW-1185">Reference proteome</keyword>
<dbReference type="InterPro" id="IPR013083">
    <property type="entry name" value="Znf_RING/FYVE/PHD"/>
</dbReference>
<dbReference type="SUPFAM" id="SSF57850">
    <property type="entry name" value="RING/U-box"/>
    <property type="match status" value="1"/>
</dbReference>
<evidence type="ECO:0000256" key="13">
    <source>
        <dbReference type="SAM" id="MobiDB-lite"/>
    </source>
</evidence>
<keyword evidence="8" id="KW-0862">Zinc</keyword>
<dbReference type="PANTHER" id="PTHR46905">
    <property type="entry name" value="RING-H2 FINGER PROTEIN ATL78"/>
    <property type="match status" value="1"/>
</dbReference>
<evidence type="ECO:0000256" key="14">
    <source>
        <dbReference type="SAM" id="Phobius"/>
    </source>
</evidence>
<keyword evidence="7" id="KW-0833">Ubl conjugation pathway</keyword>
<feature type="transmembrane region" description="Helical" evidence="14">
    <location>
        <begin position="95"/>
        <end position="120"/>
    </location>
</feature>
<dbReference type="Proteomes" id="UP000701853">
    <property type="component" value="Chromosome 9"/>
</dbReference>
<protein>
    <recommendedName>
        <fullName evidence="3">RING-type E3 ubiquitin transferase</fullName>
        <ecNumber evidence="3">2.3.2.27</ecNumber>
    </recommendedName>
</protein>
<dbReference type="PANTHER" id="PTHR46905:SF1">
    <property type="entry name" value="RING-TYPE E3 UBIQUITIN TRANSFERASE"/>
    <property type="match status" value="1"/>
</dbReference>